<reference evidence="2" key="2">
    <citation type="submission" date="2020-02" db="EMBL/GenBank/DDBJ databases">
        <authorList>
            <person name="Matsumoto Y."/>
            <person name="Kinjo T."/>
            <person name="Motooka D."/>
            <person name="Nabeya D."/>
            <person name="Jung N."/>
            <person name="Uechi K."/>
            <person name="Horii T."/>
            <person name="Iida T."/>
            <person name="Fujita J."/>
            <person name="Nakamura S."/>
        </authorList>
    </citation>
    <scope>NUCLEOTIDE SEQUENCE</scope>
    <source>
        <strain evidence="2">JCM 13573</strain>
    </source>
</reference>
<dbReference type="AlphaFoldDB" id="A0AAX1J6B2"/>
<dbReference type="Pfam" id="PF16170">
    <property type="entry name" value="DUF4873"/>
    <property type="match status" value="1"/>
</dbReference>
<feature type="domain" description="DUF4873" evidence="1">
    <location>
        <begin position="308"/>
        <end position="395"/>
    </location>
</feature>
<proteinExistence type="predicted"/>
<dbReference type="Gene3D" id="3.50.50.60">
    <property type="entry name" value="FAD/NAD(P)-binding domain"/>
    <property type="match status" value="2"/>
</dbReference>
<reference evidence="2 4" key="1">
    <citation type="journal article" date="2019" name="Emerg. Microbes Infect.">
        <title>Comprehensive subspecies identification of 175 nontuberculous mycobacteria species based on 7547 genomic profiles.</title>
        <authorList>
            <person name="Matsumoto Y."/>
            <person name="Kinjo T."/>
            <person name="Motooka D."/>
            <person name="Nabeya D."/>
            <person name="Jung N."/>
            <person name="Uechi K."/>
            <person name="Horii T."/>
            <person name="Iida T."/>
            <person name="Fujita J."/>
            <person name="Nakamura S."/>
        </authorList>
    </citation>
    <scope>NUCLEOTIDE SEQUENCE [LARGE SCALE GENOMIC DNA]</scope>
    <source>
        <strain evidence="2 4">JCM 13573</strain>
    </source>
</reference>
<gene>
    <name evidence="3" type="ORF">I2456_21765</name>
    <name evidence="2" type="ORF">MKUB_44120</name>
</gene>
<dbReference type="InterPro" id="IPR036188">
    <property type="entry name" value="FAD/NAD-bd_sf"/>
</dbReference>
<dbReference type="EMBL" id="CP065047">
    <property type="protein sequence ID" value="QPI37023.1"/>
    <property type="molecule type" value="Genomic_DNA"/>
</dbReference>
<evidence type="ECO:0000313" key="5">
    <source>
        <dbReference type="Proteomes" id="UP000663583"/>
    </source>
</evidence>
<name>A0AAX1J6B2_9MYCO</name>
<dbReference type="Proteomes" id="UP000663583">
    <property type="component" value="Chromosome"/>
</dbReference>
<dbReference type="PANTHER" id="PTHR42877">
    <property type="entry name" value="L-ORNITHINE N(5)-MONOOXYGENASE-RELATED"/>
    <property type="match status" value="1"/>
</dbReference>
<evidence type="ECO:0000313" key="4">
    <source>
        <dbReference type="Proteomes" id="UP000465306"/>
    </source>
</evidence>
<evidence type="ECO:0000313" key="3">
    <source>
        <dbReference type="EMBL" id="QPI37023.1"/>
    </source>
</evidence>
<reference evidence="3" key="3">
    <citation type="submission" date="2020-11" db="EMBL/GenBank/DDBJ databases">
        <title>Intraspecies plasmid and genomic variation of Mycobacterium kubicae revealed by the complete genome sequences of two clinical isolates.</title>
        <authorList>
            <person name="Hendrix J.R."/>
            <person name="Epperson L.E."/>
            <person name="Honda J.R."/>
            <person name="Strong M."/>
        </authorList>
    </citation>
    <scope>NUCLEOTIDE SEQUENCE</scope>
    <source>
        <strain evidence="3">JCM 13573</strain>
    </source>
</reference>
<organism evidence="3 5">
    <name type="scientific">Mycobacterium kubicae</name>
    <dbReference type="NCBI Taxonomy" id="120959"/>
    <lineage>
        <taxon>Bacteria</taxon>
        <taxon>Bacillati</taxon>
        <taxon>Actinomycetota</taxon>
        <taxon>Actinomycetes</taxon>
        <taxon>Mycobacteriales</taxon>
        <taxon>Mycobacteriaceae</taxon>
        <taxon>Mycobacterium</taxon>
        <taxon>Mycobacterium simiae complex</taxon>
    </lineage>
</organism>
<dbReference type="Proteomes" id="UP000465306">
    <property type="component" value="Unassembled WGS sequence"/>
</dbReference>
<dbReference type="EMBL" id="BLKU01000005">
    <property type="protein sequence ID" value="GFG66922.1"/>
    <property type="molecule type" value="Genomic_DNA"/>
</dbReference>
<dbReference type="InterPro" id="IPR032371">
    <property type="entry name" value="DUF4873"/>
</dbReference>
<keyword evidence="4" id="KW-1185">Reference proteome</keyword>
<evidence type="ECO:0000259" key="1">
    <source>
        <dbReference type="Pfam" id="PF16170"/>
    </source>
</evidence>
<dbReference type="RefSeq" id="WP_085073040.1">
    <property type="nucleotide sequence ID" value="NZ_BLKU01000005.1"/>
</dbReference>
<dbReference type="PANTHER" id="PTHR42877:SF4">
    <property type="entry name" value="FAD_NAD(P)-BINDING DOMAIN-CONTAINING PROTEIN-RELATED"/>
    <property type="match status" value="1"/>
</dbReference>
<evidence type="ECO:0000313" key="2">
    <source>
        <dbReference type="EMBL" id="GFG66922.1"/>
    </source>
</evidence>
<dbReference type="KEGG" id="mku:I2456_21765"/>
<dbReference type="SUPFAM" id="SSF51905">
    <property type="entry name" value="FAD/NAD(P)-binding domain"/>
    <property type="match status" value="1"/>
</dbReference>
<sequence length="396" mass="42215">MTPPRGPAQSRIVVLGAALDAGEALRTAGITEFDVLGKDVASSVFADDTDTWTLTTADGETVEARVVIAAAPLVPWTPNIPGRNTFAGQTCHAASWNPDFDPAGKHVAVIGTDSAAGHRLGSLSRSAASVTVFAHPPRRFVADMPSWSTRVKHRILRRTAAAVPPGEQSLVGTAIEALTPSGIRTRDGVEHRADAIIYGTGYRVGAQTALVGARGLSIHQAWHDGMEPFFGVAVHGFPNYFFVTGPDSEAQTRYVVECLKLMARTTSSRIEVRRSSEQVFNERAQLRPAQPPALASAFDLSSSAPEFDDTYEGAATLELAGARLPVNVRLTGRLEPIDGNYHWQGTVFDRLPAESLKQTRAATLSIGTHSAPARIVEETPWGTHSVAGVGAPPYAR</sequence>
<accession>A0AAX1J6B2</accession>
<protein>
    <submittedName>
        <fullName evidence="3">DUF4873 domain-containing protein</fullName>
    </submittedName>
</protein>
<dbReference type="InterPro" id="IPR051209">
    <property type="entry name" value="FAD-bind_Monooxygenase_sf"/>
</dbReference>